<dbReference type="InterPro" id="IPR037365">
    <property type="entry name" value="Slowmo/Ups"/>
</dbReference>
<dbReference type="InterPro" id="IPR006797">
    <property type="entry name" value="PRELI/MSF1_dom"/>
</dbReference>
<reference evidence="2" key="1">
    <citation type="submission" date="2022-07" db="EMBL/GenBank/DDBJ databases">
        <title>Phylogenomic reconstructions and comparative analyses of Kickxellomycotina fungi.</title>
        <authorList>
            <person name="Reynolds N.K."/>
            <person name="Stajich J.E."/>
            <person name="Barry K."/>
            <person name="Grigoriev I.V."/>
            <person name="Crous P."/>
            <person name="Smith M.E."/>
        </authorList>
    </citation>
    <scope>NUCLEOTIDE SEQUENCE</scope>
    <source>
        <strain evidence="2">NBRC 100468</strain>
    </source>
</reference>
<sequence length="156" mass="18140">MVKFFHQTFNFDFPWVDQLTGKLHLVRLLLKTNSVPRWGRSFMRGNSTAYILEEIEVDPVNKIFKTTTKNITHTRLLKVVECQTLKACPDDAANRTIGYNETRIISNLGYGLSSRIESFSLTRFHDNITKSRNGLLYVLEVLREKQQLFKGQRMLA</sequence>
<dbReference type="OrthoDB" id="10056816at2759"/>
<dbReference type="Pfam" id="PF04707">
    <property type="entry name" value="PRELI"/>
    <property type="match status" value="1"/>
</dbReference>
<evidence type="ECO:0000313" key="2">
    <source>
        <dbReference type="EMBL" id="KAJ1921918.1"/>
    </source>
</evidence>
<feature type="domain" description="PRELI/MSF1" evidence="1">
    <location>
        <begin position="1"/>
        <end position="147"/>
    </location>
</feature>
<comment type="caution">
    <text evidence="2">The sequence shown here is derived from an EMBL/GenBank/DDBJ whole genome shotgun (WGS) entry which is preliminary data.</text>
</comment>
<dbReference type="PROSITE" id="PS50904">
    <property type="entry name" value="PRELI_MSF1"/>
    <property type="match status" value="1"/>
</dbReference>
<dbReference type="Proteomes" id="UP001150538">
    <property type="component" value="Unassembled WGS sequence"/>
</dbReference>
<evidence type="ECO:0000259" key="1">
    <source>
        <dbReference type="PROSITE" id="PS50904"/>
    </source>
</evidence>
<dbReference type="AlphaFoldDB" id="A0A9W8A3W7"/>
<gene>
    <name evidence="2" type="ORF">H4219_000264</name>
</gene>
<keyword evidence="3" id="KW-1185">Reference proteome</keyword>
<evidence type="ECO:0000313" key="3">
    <source>
        <dbReference type="Proteomes" id="UP001150538"/>
    </source>
</evidence>
<accession>A0A9W8A3W7</accession>
<organism evidence="2 3">
    <name type="scientific">Mycoemilia scoparia</name>
    <dbReference type="NCBI Taxonomy" id="417184"/>
    <lineage>
        <taxon>Eukaryota</taxon>
        <taxon>Fungi</taxon>
        <taxon>Fungi incertae sedis</taxon>
        <taxon>Zoopagomycota</taxon>
        <taxon>Kickxellomycotina</taxon>
        <taxon>Kickxellomycetes</taxon>
        <taxon>Kickxellales</taxon>
        <taxon>Kickxellaceae</taxon>
        <taxon>Mycoemilia</taxon>
    </lineage>
</organism>
<dbReference type="PANTHER" id="PTHR11158">
    <property type="entry name" value="MSF1/PX19 RELATED"/>
    <property type="match status" value="1"/>
</dbReference>
<dbReference type="EMBL" id="JANBPU010000002">
    <property type="protein sequence ID" value="KAJ1921918.1"/>
    <property type="molecule type" value="Genomic_DNA"/>
</dbReference>
<name>A0A9W8A3W7_9FUNG</name>
<dbReference type="GO" id="GO:0005758">
    <property type="term" value="C:mitochondrial intermembrane space"/>
    <property type="evidence" value="ECO:0007669"/>
    <property type="project" value="InterPro"/>
</dbReference>
<proteinExistence type="predicted"/>
<protein>
    <recommendedName>
        <fullName evidence="1">PRELI/MSF1 domain-containing protein</fullName>
    </recommendedName>
</protein>